<dbReference type="EMBL" id="QICN01000002">
    <property type="protein sequence ID" value="PXV70652.1"/>
    <property type="molecule type" value="Genomic_DNA"/>
</dbReference>
<evidence type="ECO:0000256" key="3">
    <source>
        <dbReference type="ARBA" id="ARBA00022452"/>
    </source>
</evidence>
<keyword evidence="9 11" id="KW-0472">Membrane</keyword>
<keyword evidence="13" id="KW-0732">Signal</keyword>
<feature type="chain" id="PRO_5016278690" evidence="13">
    <location>
        <begin position="22"/>
        <end position="843"/>
    </location>
</feature>
<reference evidence="16 17" key="1">
    <citation type="submission" date="2018-04" db="EMBL/GenBank/DDBJ databases">
        <title>Genomic Encyclopedia of Type Strains, Phase IV (KMG-IV): sequencing the most valuable type-strain genomes for metagenomic binning, comparative biology and taxonomic classification.</title>
        <authorList>
            <person name="Goeker M."/>
        </authorList>
    </citation>
    <scope>NUCLEOTIDE SEQUENCE [LARGE SCALE GENOMIC DNA]</scope>
    <source>
        <strain evidence="16 17">DSM 104150</strain>
    </source>
</reference>
<dbReference type="Gene3D" id="2.40.170.20">
    <property type="entry name" value="TonB-dependent receptor, beta-barrel domain"/>
    <property type="match status" value="1"/>
</dbReference>
<evidence type="ECO:0000256" key="11">
    <source>
        <dbReference type="PROSITE-ProRule" id="PRU01360"/>
    </source>
</evidence>
<feature type="domain" description="TonB-dependent receptor-like beta-barrel" evidence="14">
    <location>
        <begin position="367"/>
        <end position="801"/>
    </location>
</feature>
<feature type="domain" description="TonB-dependent receptor plug" evidence="15">
    <location>
        <begin position="69"/>
        <end position="178"/>
    </location>
</feature>
<evidence type="ECO:0000256" key="2">
    <source>
        <dbReference type="ARBA" id="ARBA00022448"/>
    </source>
</evidence>
<dbReference type="Proteomes" id="UP000248330">
    <property type="component" value="Unassembled WGS sequence"/>
</dbReference>
<feature type="signal peptide" evidence="13">
    <location>
        <begin position="1"/>
        <end position="21"/>
    </location>
</feature>
<evidence type="ECO:0000256" key="5">
    <source>
        <dbReference type="ARBA" id="ARBA00022692"/>
    </source>
</evidence>
<evidence type="ECO:0000259" key="14">
    <source>
        <dbReference type="Pfam" id="PF00593"/>
    </source>
</evidence>
<keyword evidence="16" id="KW-0675">Receptor</keyword>
<keyword evidence="3 11" id="KW-1134">Transmembrane beta strand</keyword>
<keyword evidence="6" id="KW-0408">Iron</keyword>
<dbReference type="Pfam" id="PF07715">
    <property type="entry name" value="Plug"/>
    <property type="match status" value="1"/>
</dbReference>
<gene>
    <name evidence="16" type="ORF">C8D93_102511</name>
</gene>
<keyword evidence="8 12" id="KW-0798">TonB box</keyword>
<dbReference type="OrthoDB" id="7051185at2"/>
<evidence type="ECO:0000256" key="7">
    <source>
        <dbReference type="ARBA" id="ARBA00023065"/>
    </source>
</evidence>
<keyword evidence="2 11" id="KW-0813">Transport</keyword>
<dbReference type="PANTHER" id="PTHR32552">
    <property type="entry name" value="FERRICHROME IRON RECEPTOR-RELATED"/>
    <property type="match status" value="1"/>
</dbReference>
<dbReference type="InterPro" id="IPR000531">
    <property type="entry name" value="Beta-barrel_TonB"/>
</dbReference>
<dbReference type="GO" id="GO:0009279">
    <property type="term" value="C:cell outer membrane"/>
    <property type="evidence" value="ECO:0007669"/>
    <property type="project" value="UniProtKB-SubCell"/>
</dbReference>
<dbReference type="InterPro" id="IPR036942">
    <property type="entry name" value="Beta-barrel_TonB_sf"/>
</dbReference>
<name>A0A318EF71_9GAMM</name>
<evidence type="ECO:0000256" key="13">
    <source>
        <dbReference type="SAM" id="SignalP"/>
    </source>
</evidence>
<protein>
    <submittedName>
        <fullName evidence="16">Iron complex outermembrane receptor protein</fullName>
    </submittedName>
</protein>
<evidence type="ECO:0000313" key="17">
    <source>
        <dbReference type="Proteomes" id="UP000248330"/>
    </source>
</evidence>
<keyword evidence="4" id="KW-0410">Iron transport</keyword>
<comment type="caution">
    <text evidence="16">The sequence shown here is derived from an EMBL/GenBank/DDBJ whole genome shotgun (WGS) entry which is preliminary data.</text>
</comment>
<sequence>MHRLGPSAAVLCAAVCGGATAQDGLDALIEVEPLREAAAEPVVAETAPPPRSATLEEIVVTAERRVASLQDTPISIEAFNTEAIEQRGIKGVQDLGSQVPGLTLEPFPTHNATLRLFIRGVGINDAQLTQDPAVGVYVDGVYVARSVGLALDVADLERIEVLRGPQGTLYGRNTTGGAVNLITRKPHFDGFAMSHALTGGDRNRLSARSSFNLPVSDTLAFGIAVLGSTGDGFIDNAGPGGDFGDREEFAGRLSARWTPTWWLTADYAYDHSDMRYVNAAFQPVLLPNTNKGAAELFKPYAVSQSVYSERRLDQLATGMPMEESGTRINGHALTLTAPIGDQEFKYIGAYRDLRDRQYADLGGGAGSMNYRVDTHVYDGPAALTANGGPTPLVVPTVTQEQWSHEIQLSGRLFDDSVQYVVGAYHFTEQGREDRNRLNHNFSSVIPLDQLDELSTSLPELDPLLGLLGVDFNRIELVKMVNFVNLDWTIDNEAFAAFGQATWTPPVLEERLHLTAGYRHSRDERRAEKFRISDTYLEVQSNGVGVGVPLSSAEMFDRVPASSAFDDDALSFVVAYDINDTLNVYAKSVESYKSGGFNVRDPNVSGATADPAYGAGFTDGFAPEFVHSLEVGMKSEWLDRRLRVNVAAFQADYEDMQINFLIPGTISDTKTINAGEARMRGIELDLTALVTPDLVLLADYAFLDAEVEEVIDPSGNNVADLYPFTSAPRHSGVLAADWTAWRDDWGELRAFVSYNYTDERQGQVITEDRRGLTSIPAYGLWNARITAAGLRLGENGTLDIAVQARNIADKVYPLMAIDNTPHADRAVVWGEPRYVGLELVYRYR</sequence>
<organism evidence="16 17">
    <name type="scientific">Sinimarinibacterium flocculans</name>
    <dbReference type="NCBI Taxonomy" id="985250"/>
    <lineage>
        <taxon>Bacteria</taxon>
        <taxon>Pseudomonadati</taxon>
        <taxon>Pseudomonadota</taxon>
        <taxon>Gammaproteobacteria</taxon>
        <taxon>Nevskiales</taxon>
        <taxon>Nevskiaceae</taxon>
        <taxon>Sinimarinibacterium</taxon>
    </lineage>
</organism>
<evidence type="ECO:0000256" key="6">
    <source>
        <dbReference type="ARBA" id="ARBA00023004"/>
    </source>
</evidence>
<proteinExistence type="inferred from homology"/>
<evidence type="ECO:0000256" key="12">
    <source>
        <dbReference type="RuleBase" id="RU003357"/>
    </source>
</evidence>
<dbReference type="PANTHER" id="PTHR32552:SF81">
    <property type="entry name" value="TONB-DEPENDENT OUTER MEMBRANE RECEPTOR"/>
    <property type="match status" value="1"/>
</dbReference>
<dbReference type="InterPro" id="IPR039426">
    <property type="entry name" value="TonB-dep_rcpt-like"/>
</dbReference>
<comment type="similarity">
    <text evidence="11 12">Belongs to the TonB-dependent receptor family.</text>
</comment>
<evidence type="ECO:0000256" key="8">
    <source>
        <dbReference type="ARBA" id="ARBA00023077"/>
    </source>
</evidence>
<dbReference type="InterPro" id="IPR012910">
    <property type="entry name" value="Plug_dom"/>
</dbReference>
<dbReference type="SUPFAM" id="SSF56935">
    <property type="entry name" value="Porins"/>
    <property type="match status" value="1"/>
</dbReference>
<evidence type="ECO:0000256" key="4">
    <source>
        <dbReference type="ARBA" id="ARBA00022496"/>
    </source>
</evidence>
<evidence type="ECO:0000256" key="9">
    <source>
        <dbReference type="ARBA" id="ARBA00023136"/>
    </source>
</evidence>
<evidence type="ECO:0000259" key="15">
    <source>
        <dbReference type="Pfam" id="PF07715"/>
    </source>
</evidence>
<dbReference type="GO" id="GO:0006826">
    <property type="term" value="P:iron ion transport"/>
    <property type="evidence" value="ECO:0007669"/>
    <property type="project" value="UniProtKB-KW"/>
</dbReference>
<dbReference type="Pfam" id="PF00593">
    <property type="entry name" value="TonB_dep_Rec_b-barrel"/>
    <property type="match status" value="1"/>
</dbReference>
<comment type="subcellular location">
    <subcellularLocation>
        <location evidence="1 11">Cell outer membrane</location>
        <topology evidence="1 11">Multi-pass membrane protein</topology>
    </subcellularLocation>
</comment>
<accession>A0A318EF71</accession>
<dbReference type="AlphaFoldDB" id="A0A318EF71"/>
<keyword evidence="17" id="KW-1185">Reference proteome</keyword>
<keyword evidence="7" id="KW-0406">Ion transport</keyword>
<evidence type="ECO:0000256" key="10">
    <source>
        <dbReference type="ARBA" id="ARBA00023237"/>
    </source>
</evidence>
<dbReference type="RefSeq" id="WP_110264299.1">
    <property type="nucleotide sequence ID" value="NZ_CAKZQT010000035.1"/>
</dbReference>
<keyword evidence="10 11" id="KW-0998">Cell outer membrane</keyword>
<dbReference type="PROSITE" id="PS52016">
    <property type="entry name" value="TONB_DEPENDENT_REC_3"/>
    <property type="match status" value="1"/>
</dbReference>
<evidence type="ECO:0000256" key="1">
    <source>
        <dbReference type="ARBA" id="ARBA00004571"/>
    </source>
</evidence>
<keyword evidence="5 11" id="KW-0812">Transmembrane</keyword>
<evidence type="ECO:0000313" key="16">
    <source>
        <dbReference type="EMBL" id="PXV70652.1"/>
    </source>
</evidence>